<dbReference type="EMBL" id="LR798311">
    <property type="protein sequence ID" value="CAB5222727.1"/>
    <property type="molecule type" value="Genomic_DNA"/>
</dbReference>
<protein>
    <submittedName>
        <fullName evidence="1">Uncharacterized protein</fullName>
    </submittedName>
</protein>
<organism evidence="1">
    <name type="scientific">uncultured Caudovirales phage</name>
    <dbReference type="NCBI Taxonomy" id="2100421"/>
    <lineage>
        <taxon>Viruses</taxon>
        <taxon>Duplodnaviria</taxon>
        <taxon>Heunggongvirae</taxon>
        <taxon>Uroviricota</taxon>
        <taxon>Caudoviricetes</taxon>
        <taxon>Peduoviridae</taxon>
        <taxon>Maltschvirus</taxon>
        <taxon>Maltschvirus maltsch</taxon>
    </lineage>
</organism>
<accession>A0A6J7WY52</accession>
<name>A0A6J7WY52_9CAUD</name>
<evidence type="ECO:0000313" key="1">
    <source>
        <dbReference type="EMBL" id="CAB5222727.1"/>
    </source>
</evidence>
<gene>
    <name evidence="1" type="ORF">UFOVP370_26</name>
</gene>
<proteinExistence type="predicted"/>
<reference evidence="1" key="1">
    <citation type="submission" date="2020-05" db="EMBL/GenBank/DDBJ databases">
        <authorList>
            <person name="Chiriac C."/>
            <person name="Salcher M."/>
            <person name="Ghai R."/>
            <person name="Kavagutti S V."/>
        </authorList>
    </citation>
    <scope>NUCLEOTIDE SEQUENCE</scope>
</reference>
<sequence>MSTFGEYMAFFDKWLNYQFPRDEDATQNREILTVVGELVSDVDDLVYWSNRDCWSMYHYAKDLT</sequence>